<organism evidence="1 2">
    <name type="scientific">Streptomyces turgidiscabies (strain Car8)</name>
    <dbReference type="NCBI Taxonomy" id="698760"/>
    <lineage>
        <taxon>Bacteria</taxon>
        <taxon>Bacillati</taxon>
        <taxon>Actinomycetota</taxon>
        <taxon>Actinomycetes</taxon>
        <taxon>Kitasatosporales</taxon>
        <taxon>Streptomycetaceae</taxon>
        <taxon>Streptomyces</taxon>
    </lineage>
</organism>
<dbReference type="PATRIC" id="fig|698760.3.peg.9268"/>
<evidence type="ECO:0000313" key="2">
    <source>
        <dbReference type="Proteomes" id="UP000010931"/>
    </source>
</evidence>
<dbReference type="EMBL" id="AEJB01000655">
    <property type="protein sequence ID" value="ELP61763.1"/>
    <property type="molecule type" value="Genomic_DNA"/>
</dbReference>
<dbReference type="InterPro" id="IPR010064">
    <property type="entry name" value="HK97-gp10_tail"/>
</dbReference>
<dbReference type="NCBIfam" id="TIGR01725">
    <property type="entry name" value="phge_HK97_gp10"/>
    <property type="match status" value="1"/>
</dbReference>
<reference evidence="1 2" key="1">
    <citation type="journal article" date="2011" name="Plasmid">
        <title>Streptomyces turgidiscabies Car8 contains a modular pathogenicity island that shares virulence genes with other actinobacterial plant pathogens.</title>
        <authorList>
            <person name="Huguet-Tapia J.C."/>
            <person name="Badger J.H."/>
            <person name="Loria R."/>
            <person name="Pettis G.S."/>
        </authorList>
    </citation>
    <scope>NUCLEOTIDE SEQUENCE [LARGE SCALE GENOMIC DNA]</scope>
    <source>
        <strain evidence="1 2">Car8</strain>
    </source>
</reference>
<evidence type="ECO:0000313" key="1">
    <source>
        <dbReference type="EMBL" id="ELP61763.1"/>
    </source>
</evidence>
<accession>L7EQN5</accession>
<proteinExistence type="predicted"/>
<name>L7EQN5_STRT8</name>
<comment type="caution">
    <text evidence="1">The sequence shown here is derived from an EMBL/GenBank/DDBJ whole genome shotgun (WGS) entry which is preliminary data.</text>
</comment>
<protein>
    <submittedName>
        <fullName evidence="1">Phage protein, HK97 gp10 family protein</fullName>
    </submittedName>
</protein>
<sequence length="117" mass="13638">MEVIGLDRLERRLRELPRQLKEAARAEIENSGSLMVGDVRRNVRVDSGNLRASIDAAYQKDRMQVEVGWRDQDDLYALFHERGTRRTPANPTLIPALERAGQQFVQRLKDEVRRQIR</sequence>
<dbReference type="Pfam" id="PF04883">
    <property type="entry name" value="HK97-gp10_like"/>
    <property type="match status" value="1"/>
</dbReference>
<gene>
    <name evidence="1" type="ORF">STRTUCAR8_06455</name>
</gene>
<dbReference type="Proteomes" id="UP000010931">
    <property type="component" value="Unassembled WGS sequence"/>
</dbReference>
<dbReference type="AlphaFoldDB" id="L7EQN5"/>
<dbReference type="STRING" id="85558.T45_02324"/>
<keyword evidence="2" id="KW-1185">Reference proteome</keyword>